<dbReference type="EMBL" id="JBHTOF010000014">
    <property type="protein sequence ID" value="MFD1464677.1"/>
    <property type="molecule type" value="Genomic_DNA"/>
</dbReference>
<feature type="transmembrane region" description="Helical" evidence="1">
    <location>
        <begin position="41"/>
        <end position="66"/>
    </location>
</feature>
<reference evidence="3" key="1">
    <citation type="journal article" date="2019" name="Int. J. Syst. Evol. Microbiol.">
        <title>The Global Catalogue of Microorganisms (GCM) 10K type strain sequencing project: providing services to taxonomists for standard genome sequencing and annotation.</title>
        <authorList>
            <consortium name="The Broad Institute Genomics Platform"/>
            <consortium name="The Broad Institute Genome Sequencing Center for Infectious Disease"/>
            <person name="Wu L."/>
            <person name="Ma J."/>
        </authorList>
    </citation>
    <scope>NUCLEOTIDE SEQUENCE [LARGE SCALE GENOMIC DNA]</scope>
    <source>
        <strain evidence="3">CCM 8951</strain>
    </source>
</reference>
<sequence length="67" mass="7245">MGIWAIVFGFALILAAGYEAYSVVRSFKRLHTSGNAGTSPFIISAYAFGFIIAIFLLIAGIGIFTFY</sequence>
<organism evidence="2 3">
    <name type="scientific">Lapidilactobacillus mulanensis</name>
    <dbReference type="NCBI Taxonomy" id="2485999"/>
    <lineage>
        <taxon>Bacteria</taxon>
        <taxon>Bacillati</taxon>
        <taxon>Bacillota</taxon>
        <taxon>Bacilli</taxon>
        <taxon>Lactobacillales</taxon>
        <taxon>Lactobacillaceae</taxon>
        <taxon>Lapidilactobacillus</taxon>
    </lineage>
</organism>
<protein>
    <recommendedName>
        <fullName evidence="4">Immunity protein</fullName>
    </recommendedName>
</protein>
<comment type="caution">
    <text evidence="2">The sequence shown here is derived from an EMBL/GenBank/DDBJ whole genome shotgun (WGS) entry which is preliminary data.</text>
</comment>
<evidence type="ECO:0000313" key="2">
    <source>
        <dbReference type="EMBL" id="MFD1464677.1"/>
    </source>
</evidence>
<accession>A0ABW4DJ26</accession>
<keyword evidence="1" id="KW-1133">Transmembrane helix</keyword>
<evidence type="ECO:0008006" key="4">
    <source>
        <dbReference type="Google" id="ProtNLM"/>
    </source>
</evidence>
<name>A0ABW4DJ26_9LACO</name>
<keyword evidence="1" id="KW-0472">Membrane</keyword>
<keyword evidence="3" id="KW-1185">Reference proteome</keyword>
<keyword evidence="1" id="KW-0812">Transmembrane</keyword>
<evidence type="ECO:0000256" key="1">
    <source>
        <dbReference type="SAM" id="Phobius"/>
    </source>
</evidence>
<evidence type="ECO:0000313" key="3">
    <source>
        <dbReference type="Proteomes" id="UP001597244"/>
    </source>
</evidence>
<dbReference type="RefSeq" id="WP_125576822.1">
    <property type="nucleotide sequence ID" value="NZ_JBHTOF010000014.1"/>
</dbReference>
<proteinExistence type="predicted"/>
<dbReference type="Proteomes" id="UP001597244">
    <property type="component" value="Unassembled WGS sequence"/>
</dbReference>
<gene>
    <name evidence="2" type="ORF">ACFQ4L_01040</name>
</gene>